<accession>A0AA39Q0D9</accession>
<keyword evidence="3" id="KW-1185">Reference proteome</keyword>
<dbReference type="EMBL" id="JAUEPU010000027">
    <property type="protein sequence ID" value="KAK0492964.1"/>
    <property type="molecule type" value="Genomic_DNA"/>
</dbReference>
<feature type="compositionally biased region" description="Polar residues" evidence="1">
    <location>
        <begin position="85"/>
        <end position="118"/>
    </location>
</feature>
<gene>
    <name evidence="2" type="ORF">EDD18DRAFT_1408530</name>
</gene>
<evidence type="ECO:0000313" key="3">
    <source>
        <dbReference type="Proteomes" id="UP001175228"/>
    </source>
</evidence>
<proteinExistence type="predicted"/>
<protein>
    <submittedName>
        <fullName evidence="2">Uncharacterized protein</fullName>
    </submittedName>
</protein>
<name>A0AA39Q0D9_9AGAR</name>
<dbReference type="AlphaFoldDB" id="A0AA39Q0D9"/>
<dbReference type="Proteomes" id="UP001175228">
    <property type="component" value="Unassembled WGS sequence"/>
</dbReference>
<sequence length="207" mass="22137">MFFQRRHIHEQFFFQGDVIPTQITHPNGTINVTFPSNGLFIVDAIASGTDHLNLLNSSGLFDFSVASESGNSATTLTSTFSTSSPGETGQTPSTYESAIPPSASSANGNRNLDIQLLSSERDERLGEDVMGSRHSRLEASTPLRADTSEPQMGGSVEQQEGPPASPAAMGHMAAEILRLTNQVRQLVFEREAGEFPGSASDPPPPYA</sequence>
<organism evidence="2 3">
    <name type="scientific">Armillaria luteobubalina</name>
    <dbReference type="NCBI Taxonomy" id="153913"/>
    <lineage>
        <taxon>Eukaryota</taxon>
        <taxon>Fungi</taxon>
        <taxon>Dikarya</taxon>
        <taxon>Basidiomycota</taxon>
        <taxon>Agaricomycotina</taxon>
        <taxon>Agaricomycetes</taxon>
        <taxon>Agaricomycetidae</taxon>
        <taxon>Agaricales</taxon>
        <taxon>Marasmiineae</taxon>
        <taxon>Physalacriaceae</taxon>
        <taxon>Armillaria</taxon>
    </lineage>
</organism>
<feature type="compositionally biased region" description="Low complexity" evidence="1">
    <location>
        <begin position="72"/>
        <end position="84"/>
    </location>
</feature>
<comment type="caution">
    <text evidence="2">The sequence shown here is derived from an EMBL/GenBank/DDBJ whole genome shotgun (WGS) entry which is preliminary data.</text>
</comment>
<feature type="region of interest" description="Disordered" evidence="1">
    <location>
        <begin position="72"/>
        <end position="173"/>
    </location>
</feature>
<feature type="compositionally biased region" description="Basic and acidic residues" evidence="1">
    <location>
        <begin position="119"/>
        <end position="137"/>
    </location>
</feature>
<evidence type="ECO:0000313" key="2">
    <source>
        <dbReference type="EMBL" id="KAK0492964.1"/>
    </source>
</evidence>
<evidence type="ECO:0000256" key="1">
    <source>
        <dbReference type="SAM" id="MobiDB-lite"/>
    </source>
</evidence>
<reference evidence="2" key="1">
    <citation type="submission" date="2023-06" db="EMBL/GenBank/DDBJ databases">
        <authorList>
            <consortium name="Lawrence Berkeley National Laboratory"/>
            <person name="Ahrendt S."/>
            <person name="Sahu N."/>
            <person name="Indic B."/>
            <person name="Wong-Bajracharya J."/>
            <person name="Merenyi Z."/>
            <person name="Ke H.-M."/>
            <person name="Monk M."/>
            <person name="Kocsube S."/>
            <person name="Drula E."/>
            <person name="Lipzen A."/>
            <person name="Balint B."/>
            <person name="Henrissat B."/>
            <person name="Andreopoulos B."/>
            <person name="Martin F.M."/>
            <person name="Harder C.B."/>
            <person name="Rigling D."/>
            <person name="Ford K.L."/>
            <person name="Foster G.D."/>
            <person name="Pangilinan J."/>
            <person name="Papanicolaou A."/>
            <person name="Barry K."/>
            <person name="LaButti K."/>
            <person name="Viragh M."/>
            <person name="Koriabine M."/>
            <person name="Yan M."/>
            <person name="Riley R."/>
            <person name="Champramary S."/>
            <person name="Plett K.L."/>
            <person name="Tsai I.J."/>
            <person name="Slot J."/>
            <person name="Sipos G."/>
            <person name="Plett J."/>
            <person name="Nagy L.G."/>
            <person name="Grigoriev I.V."/>
        </authorList>
    </citation>
    <scope>NUCLEOTIDE SEQUENCE</scope>
    <source>
        <strain evidence="2">HWK02</strain>
    </source>
</reference>